<accession>A0A7Z3BJY5</accession>
<keyword evidence="2" id="KW-0251">Elongation factor</keyword>
<dbReference type="InterPro" id="IPR001437">
    <property type="entry name" value="Tscrpt_elong_fac_GreA/B_C"/>
</dbReference>
<reference evidence="2 3" key="1">
    <citation type="submission" date="2020-02" db="EMBL/GenBank/DDBJ databases">
        <title>Complete genome sequence of Pseudomonas multiresinivorans ORNL1.</title>
        <authorList>
            <person name="Podar M."/>
        </authorList>
    </citation>
    <scope>NUCLEOTIDE SEQUENCE [LARGE SCALE GENOMIC DNA]</scope>
    <source>
        <strain evidence="3">populi</strain>
    </source>
</reference>
<sequence length="160" mass="17909">MDKKRVYQLILARLTEDLEVAVRAAQTAHETATHEENIAENKYDTLGLEAAYLAAGQSRRVEEIRQALSLFENLQLRDFDEEQGIQASALVQLINERDQQRWVFLGPDGAGLKVQHEGTEILVITTRAPLGSALLQRHPGDEVEVGTGSARQRYEILDVC</sequence>
<dbReference type="InterPro" id="IPR036953">
    <property type="entry name" value="GreA/GreB_C_sf"/>
</dbReference>
<dbReference type="GO" id="GO:0032784">
    <property type="term" value="P:regulation of DNA-templated transcription elongation"/>
    <property type="evidence" value="ECO:0007669"/>
    <property type="project" value="InterPro"/>
</dbReference>
<keyword evidence="2" id="KW-0648">Protein biosynthesis</keyword>
<gene>
    <name evidence="2" type="ORF">G4G71_10505</name>
</gene>
<dbReference type="SUPFAM" id="SSF54534">
    <property type="entry name" value="FKBP-like"/>
    <property type="match status" value="1"/>
</dbReference>
<dbReference type="GO" id="GO:0070063">
    <property type="term" value="F:RNA polymerase binding"/>
    <property type="evidence" value="ECO:0007669"/>
    <property type="project" value="InterPro"/>
</dbReference>
<dbReference type="PIRSF" id="PIRSF006092">
    <property type="entry name" value="GreA_GreB"/>
    <property type="match status" value="1"/>
</dbReference>
<dbReference type="KEGG" id="pmui:G4G71_10505"/>
<dbReference type="GO" id="GO:0003746">
    <property type="term" value="F:translation elongation factor activity"/>
    <property type="evidence" value="ECO:0007669"/>
    <property type="project" value="UniProtKB-KW"/>
</dbReference>
<dbReference type="Pfam" id="PF01272">
    <property type="entry name" value="GreA_GreB"/>
    <property type="match status" value="1"/>
</dbReference>
<dbReference type="Proteomes" id="UP000502549">
    <property type="component" value="Chromosome"/>
</dbReference>
<dbReference type="EMBL" id="CP048833">
    <property type="protein sequence ID" value="QJP08286.1"/>
    <property type="molecule type" value="Genomic_DNA"/>
</dbReference>
<evidence type="ECO:0000313" key="2">
    <source>
        <dbReference type="EMBL" id="QJP08286.1"/>
    </source>
</evidence>
<dbReference type="AlphaFoldDB" id="A0A7Z3BJY5"/>
<name>A0A7Z3BJY5_9PSED</name>
<evidence type="ECO:0000313" key="3">
    <source>
        <dbReference type="Proteomes" id="UP000502549"/>
    </source>
</evidence>
<dbReference type="RefSeq" id="WP_169937396.1">
    <property type="nucleotide sequence ID" value="NZ_CP048833.1"/>
</dbReference>
<proteinExistence type="predicted"/>
<protein>
    <submittedName>
        <fullName evidence="2">Transcription elongation factor GreAB</fullName>
    </submittedName>
</protein>
<organism evidence="2 3">
    <name type="scientific">Pseudomonas multiresinivorans</name>
    <dbReference type="NCBI Taxonomy" id="95301"/>
    <lineage>
        <taxon>Bacteria</taxon>
        <taxon>Pseudomonadati</taxon>
        <taxon>Pseudomonadota</taxon>
        <taxon>Gammaproteobacteria</taxon>
        <taxon>Pseudomonadales</taxon>
        <taxon>Pseudomonadaceae</taxon>
        <taxon>Pseudomonas</taxon>
    </lineage>
</organism>
<dbReference type="Gene3D" id="3.10.50.30">
    <property type="entry name" value="Transcription elongation factor, GreA/GreB, C-terminal domain"/>
    <property type="match status" value="1"/>
</dbReference>
<dbReference type="GO" id="GO:0003677">
    <property type="term" value="F:DNA binding"/>
    <property type="evidence" value="ECO:0007669"/>
    <property type="project" value="InterPro"/>
</dbReference>
<dbReference type="InterPro" id="IPR023459">
    <property type="entry name" value="Tscrpt_elong_fac_GreA/B_fam"/>
</dbReference>
<feature type="domain" description="Transcription elongation factor GreA/GreB C-terminal" evidence="1">
    <location>
        <begin position="97"/>
        <end position="159"/>
    </location>
</feature>
<keyword evidence="3" id="KW-1185">Reference proteome</keyword>
<evidence type="ECO:0000259" key="1">
    <source>
        <dbReference type="Pfam" id="PF01272"/>
    </source>
</evidence>